<evidence type="ECO:0000256" key="6">
    <source>
        <dbReference type="HAMAP-Rule" id="MF_00031"/>
    </source>
</evidence>
<dbReference type="GO" id="GO:0000400">
    <property type="term" value="F:four-way junction DNA binding"/>
    <property type="evidence" value="ECO:0007669"/>
    <property type="project" value="UniProtKB-UniRule"/>
</dbReference>
<evidence type="ECO:0000256" key="3">
    <source>
        <dbReference type="ARBA" id="ARBA00023125"/>
    </source>
</evidence>
<proteinExistence type="inferred from homology"/>
<dbReference type="InterPro" id="IPR011114">
    <property type="entry name" value="RuvA_C"/>
</dbReference>
<dbReference type="GO" id="GO:0006310">
    <property type="term" value="P:DNA recombination"/>
    <property type="evidence" value="ECO:0007669"/>
    <property type="project" value="UniProtKB-UniRule"/>
</dbReference>
<keyword evidence="3 6" id="KW-0238">DNA-binding</keyword>
<evidence type="ECO:0000313" key="9">
    <source>
        <dbReference type="EMBL" id="OGN09243.1"/>
    </source>
</evidence>
<keyword evidence="9" id="KW-0347">Helicase</keyword>
<dbReference type="InterPro" id="IPR013849">
    <property type="entry name" value="DNA_helicase_Holl-junc_RuvA_I"/>
</dbReference>
<comment type="caution">
    <text evidence="6">Lacks conserved residue(s) required for the propagation of feature annotation.</text>
</comment>
<protein>
    <recommendedName>
        <fullName evidence="6">Holliday junction branch migration complex subunit RuvA</fullName>
    </recommendedName>
</protein>
<comment type="subcellular location">
    <subcellularLocation>
        <location evidence="6">Cytoplasm</location>
    </subcellularLocation>
</comment>
<name>A0A1F8F7W8_9BACT</name>
<comment type="function">
    <text evidence="6">The RuvA-RuvB-RuvC complex processes Holliday junction (HJ) DNA during genetic recombination and DNA repair, while the RuvA-RuvB complex plays an important role in the rescue of blocked DNA replication forks via replication fork reversal (RFR). RuvA specifically binds to HJ cruciform DNA, conferring on it an open structure. The RuvB hexamer acts as an ATP-dependent pump, pulling dsDNA into and through the RuvAB complex. HJ branch migration allows RuvC to scan DNA until it finds its consensus sequence, where it cleaves and resolves the cruciform DNA.</text>
</comment>
<evidence type="ECO:0000256" key="5">
    <source>
        <dbReference type="ARBA" id="ARBA00023204"/>
    </source>
</evidence>
<comment type="domain">
    <text evidence="6">Has three domains with a flexible linker between the domains II and III and assumes an 'L' shape. Domain III is highly mobile and contacts RuvB.</text>
</comment>
<dbReference type="NCBIfam" id="TIGR00084">
    <property type="entry name" value="ruvA"/>
    <property type="match status" value="1"/>
</dbReference>
<dbReference type="Pfam" id="PF14520">
    <property type="entry name" value="HHH_5"/>
    <property type="match status" value="1"/>
</dbReference>
<dbReference type="GO" id="GO:0006281">
    <property type="term" value="P:DNA repair"/>
    <property type="evidence" value="ECO:0007669"/>
    <property type="project" value="UniProtKB-UniRule"/>
</dbReference>
<sequence>MVSFLEGTIEHLGDKYVILNTGGVGYKVTIVPKLANILSKSRSEVGKVKLFIHSKLNMREGTFDMYGFSRKEDLDLFNLITTVSGIGPKGALTILSSVEPSHLKAAIVNEDANYLKKVSNLNPKIANRLVLELKNKVDHIDIGEMKGIDLGQEGQAVEALLVLGYSQGQAKEALKEAKGNRLEDRVREALKILGKK</sequence>
<dbReference type="GO" id="GO:0048476">
    <property type="term" value="C:Holliday junction resolvase complex"/>
    <property type="evidence" value="ECO:0007669"/>
    <property type="project" value="UniProtKB-UniRule"/>
</dbReference>
<evidence type="ECO:0000259" key="8">
    <source>
        <dbReference type="Pfam" id="PF07499"/>
    </source>
</evidence>
<dbReference type="InterPro" id="IPR010994">
    <property type="entry name" value="RuvA_2-like"/>
</dbReference>
<feature type="domain" description="Holliday junction DNA helicase RuvA C-terminal" evidence="8">
    <location>
        <begin position="154"/>
        <end position="193"/>
    </location>
</feature>
<keyword evidence="4 6" id="KW-0233">DNA recombination</keyword>
<organism evidence="9 10">
    <name type="scientific">Candidatus Yanofskybacteria bacterium RIFCSPHIGHO2_02_FULL_41_11</name>
    <dbReference type="NCBI Taxonomy" id="1802675"/>
    <lineage>
        <taxon>Bacteria</taxon>
        <taxon>Candidatus Yanofskyibacteriota</taxon>
    </lineage>
</organism>
<dbReference type="SUPFAM" id="SSF46929">
    <property type="entry name" value="DNA helicase RuvA subunit, C-terminal domain"/>
    <property type="match status" value="1"/>
</dbReference>
<dbReference type="InterPro" id="IPR012340">
    <property type="entry name" value="NA-bd_OB-fold"/>
</dbReference>
<dbReference type="Gene3D" id="1.10.8.10">
    <property type="entry name" value="DNA helicase RuvA subunit, C-terminal domain"/>
    <property type="match status" value="1"/>
</dbReference>
<keyword evidence="9" id="KW-0378">Hydrolase</keyword>
<dbReference type="Pfam" id="PF01330">
    <property type="entry name" value="RuvA_N"/>
    <property type="match status" value="1"/>
</dbReference>
<comment type="caution">
    <text evidence="9">The sequence shown here is derived from an EMBL/GenBank/DDBJ whole genome shotgun (WGS) entry which is preliminary data.</text>
</comment>
<keyword evidence="2 6" id="KW-0227">DNA damage</keyword>
<accession>A0A1F8F7W8</accession>
<keyword evidence="9" id="KW-0067">ATP-binding</keyword>
<dbReference type="GO" id="GO:0009378">
    <property type="term" value="F:four-way junction helicase activity"/>
    <property type="evidence" value="ECO:0007669"/>
    <property type="project" value="InterPro"/>
</dbReference>
<gene>
    <name evidence="6" type="primary">ruvA</name>
    <name evidence="9" type="ORF">A3J46_04555</name>
</gene>
<comment type="subunit">
    <text evidence="6">Homotetramer. Forms an RuvA(8)-RuvB(12)-Holliday junction (HJ) complex. HJ DNA is sandwiched between 2 RuvA tetramers; dsDNA enters through RuvA and exits via RuvB. An RuvB hexamer assembles on each DNA strand where it exits the tetramer. Each RuvB hexamer is contacted by two RuvA subunits (via domain III) on 2 adjacent RuvB subunits; this complex drives branch migration. In the full resolvosome a probable DNA-RuvA(4)-RuvB(12)-RuvC(2) complex forms which resolves the HJ.</text>
</comment>
<evidence type="ECO:0000256" key="1">
    <source>
        <dbReference type="ARBA" id="ARBA00022490"/>
    </source>
</evidence>
<feature type="domain" description="DNA helicase Holliday junction RuvA type" evidence="7">
    <location>
        <begin position="1"/>
        <end position="67"/>
    </location>
</feature>
<dbReference type="InterPro" id="IPR036267">
    <property type="entry name" value="RuvA_C_sf"/>
</dbReference>
<feature type="region of interest" description="Domain III" evidence="6">
    <location>
        <begin position="155"/>
        <end position="196"/>
    </location>
</feature>
<dbReference type="CDD" id="cd14332">
    <property type="entry name" value="UBA_RuvA_C"/>
    <property type="match status" value="1"/>
</dbReference>
<dbReference type="GO" id="GO:0005737">
    <property type="term" value="C:cytoplasm"/>
    <property type="evidence" value="ECO:0007669"/>
    <property type="project" value="UniProtKB-SubCell"/>
</dbReference>
<keyword evidence="1 6" id="KW-0963">Cytoplasm</keyword>
<dbReference type="GO" id="GO:0009379">
    <property type="term" value="C:Holliday junction helicase complex"/>
    <property type="evidence" value="ECO:0007669"/>
    <property type="project" value="InterPro"/>
</dbReference>
<reference evidence="9 10" key="1">
    <citation type="journal article" date="2016" name="Nat. Commun.">
        <title>Thousands of microbial genomes shed light on interconnected biogeochemical processes in an aquifer system.</title>
        <authorList>
            <person name="Anantharaman K."/>
            <person name="Brown C.T."/>
            <person name="Hug L.A."/>
            <person name="Sharon I."/>
            <person name="Castelle C.J."/>
            <person name="Probst A.J."/>
            <person name="Thomas B.C."/>
            <person name="Singh A."/>
            <person name="Wilkins M.J."/>
            <person name="Karaoz U."/>
            <person name="Brodie E.L."/>
            <person name="Williams K.H."/>
            <person name="Hubbard S.S."/>
            <person name="Banfield J.F."/>
        </authorList>
    </citation>
    <scope>NUCLEOTIDE SEQUENCE [LARGE SCALE GENOMIC DNA]</scope>
</reference>
<dbReference type="HAMAP" id="MF_00031">
    <property type="entry name" value="DNA_HJ_migration_RuvA"/>
    <property type="match status" value="1"/>
</dbReference>
<evidence type="ECO:0000256" key="4">
    <source>
        <dbReference type="ARBA" id="ARBA00023172"/>
    </source>
</evidence>
<keyword evidence="5 6" id="KW-0234">DNA repair</keyword>
<dbReference type="GO" id="GO:0005524">
    <property type="term" value="F:ATP binding"/>
    <property type="evidence" value="ECO:0007669"/>
    <property type="project" value="InterPro"/>
</dbReference>
<dbReference type="InterPro" id="IPR000085">
    <property type="entry name" value="RuvA"/>
</dbReference>
<dbReference type="Gene3D" id="2.40.50.140">
    <property type="entry name" value="Nucleic acid-binding proteins"/>
    <property type="match status" value="1"/>
</dbReference>
<dbReference type="Proteomes" id="UP000177167">
    <property type="component" value="Unassembled WGS sequence"/>
</dbReference>
<dbReference type="SUPFAM" id="SSF47781">
    <property type="entry name" value="RuvA domain 2-like"/>
    <property type="match status" value="1"/>
</dbReference>
<dbReference type="Gene3D" id="1.10.150.20">
    <property type="entry name" value="5' to 3' exonuclease, C-terminal subdomain"/>
    <property type="match status" value="1"/>
</dbReference>
<evidence type="ECO:0000313" key="10">
    <source>
        <dbReference type="Proteomes" id="UP000177167"/>
    </source>
</evidence>
<evidence type="ECO:0000259" key="7">
    <source>
        <dbReference type="Pfam" id="PF01330"/>
    </source>
</evidence>
<evidence type="ECO:0000256" key="2">
    <source>
        <dbReference type="ARBA" id="ARBA00022763"/>
    </source>
</evidence>
<comment type="similarity">
    <text evidence="6">Belongs to the RuvA family.</text>
</comment>
<dbReference type="SUPFAM" id="SSF50249">
    <property type="entry name" value="Nucleic acid-binding proteins"/>
    <property type="match status" value="1"/>
</dbReference>
<dbReference type="EMBL" id="MGJP01000040">
    <property type="protein sequence ID" value="OGN09243.1"/>
    <property type="molecule type" value="Genomic_DNA"/>
</dbReference>
<keyword evidence="9" id="KW-0547">Nucleotide-binding</keyword>
<dbReference type="Pfam" id="PF07499">
    <property type="entry name" value="RuvA_C"/>
    <property type="match status" value="1"/>
</dbReference>
<dbReference type="AlphaFoldDB" id="A0A1F8F7W8"/>